<dbReference type="EMBL" id="UOFG01000259">
    <property type="protein sequence ID" value="VAW65924.1"/>
    <property type="molecule type" value="Genomic_DNA"/>
</dbReference>
<feature type="compositionally biased region" description="Basic and acidic residues" evidence="4">
    <location>
        <begin position="107"/>
        <end position="119"/>
    </location>
</feature>
<evidence type="ECO:0000256" key="2">
    <source>
        <dbReference type="ARBA" id="ARBA00023136"/>
    </source>
</evidence>
<keyword evidence="3" id="KW-0998">Cell outer membrane</keyword>
<feature type="domain" description="Outer membrane protein assembly factor BamE" evidence="5">
    <location>
        <begin position="31"/>
        <end position="99"/>
    </location>
</feature>
<dbReference type="InterPro" id="IPR007450">
    <property type="entry name" value="BamE_dom"/>
</dbReference>
<proteinExistence type="inferred from homology"/>
<evidence type="ECO:0000256" key="4">
    <source>
        <dbReference type="SAM" id="MobiDB-lite"/>
    </source>
</evidence>
<keyword evidence="2" id="KW-0472">Membrane</keyword>
<evidence type="ECO:0000256" key="3">
    <source>
        <dbReference type="ARBA" id="ARBA00023237"/>
    </source>
</evidence>
<gene>
    <name evidence="6" type="ORF">MNBD_GAMMA11-1369</name>
</gene>
<evidence type="ECO:0000256" key="1">
    <source>
        <dbReference type="ARBA" id="ARBA00022729"/>
    </source>
</evidence>
<dbReference type="PROSITE" id="PS51257">
    <property type="entry name" value="PROKAR_LIPOPROTEIN"/>
    <property type="match status" value="1"/>
</dbReference>
<dbReference type="InterPro" id="IPR037873">
    <property type="entry name" value="BamE-like"/>
</dbReference>
<organism evidence="6">
    <name type="scientific">hydrothermal vent metagenome</name>
    <dbReference type="NCBI Taxonomy" id="652676"/>
    <lineage>
        <taxon>unclassified sequences</taxon>
        <taxon>metagenomes</taxon>
        <taxon>ecological metagenomes</taxon>
    </lineage>
</organism>
<dbReference type="PANTHER" id="PTHR37482:SF1">
    <property type="entry name" value="OUTER MEMBRANE PROTEIN ASSEMBLY FACTOR BAME"/>
    <property type="match status" value="1"/>
</dbReference>
<dbReference type="InterPro" id="IPR026592">
    <property type="entry name" value="BamE"/>
</dbReference>
<protein>
    <submittedName>
        <fullName evidence="6">Outer membrane beta-barrel assembly protein BamE</fullName>
    </submittedName>
</protein>
<dbReference type="GO" id="GO:0043165">
    <property type="term" value="P:Gram-negative-bacterium-type cell outer membrane assembly"/>
    <property type="evidence" value="ECO:0007669"/>
    <property type="project" value="TreeGrafter"/>
</dbReference>
<dbReference type="AlphaFoldDB" id="A0A3B0YB83"/>
<feature type="compositionally biased region" description="Gly residues" evidence="4">
    <location>
        <begin position="127"/>
        <end position="137"/>
    </location>
</feature>
<dbReference type="Gene3D" id="3.30.1450.10">
    <property type="match status" value="1"/>
</dbReference>
<feature type="region of interest" description="Disordered" evidence="4">
    <location>
        <begin position="102"/>
        <end position="137"/>
    </location>
</feature>
<accession>A0A3B0YB83</accession>
<sequence length="137" mass="15222">MQKNLIIICLLTGLLVLLQGCEPHRIDIQQGNKVEPDTYEQLRKGMTRKQVIFLLGTPLLQDAFHQDRWDYIYYLKPGNEPTRQSRVTLHFKDDALVEIDGSAYQPEMHDNSHGKDPHESGGSSSAMGGGGGGGHGH</sequence>
<dbReference type="GO" id="GO:0030674">
    <property type="term" value="F:protein-macromolecule adaptor activity"/>
    <property type="evidence" value="ECO:0007669"/>
    <property type="project" value="TreeGrafter"/>
</dbReference>
<dbReference type="GO" id="GO:1990063">
    <property type="term" value="C:Bam protein complex"/>
    <property type="evidence" value="ECO:0007669"/>
    <property type="project" value="TreeGrafter"/>
</dbReference>
<evidence type="ECO:0000313" key="6">
    <source>
        <dbReference type="EMBL" id="VAW65924.1"/>
    </source>
</evidence>
<keyword evidence="1" id="KW-0732">Signal</keyword>
<name>A0A3B0YB83_9ZZZZ</name>
<reference evidence="6" key="1">
    <citation type="submission" date="2018-06" db="EMBL/GenBank/DDBJ databases">
        <authorList>
            <person name="Zhirakovskaya E."/>
        </authorList>
    </citation>
    <scope>NUCLEOTIDE SEQUENCE</scope>
</reference>
<dbReference type="Pfam" id="PF04355">
    <property type="entry name" value="BamE"/>
    <property type="match status" value="1"/>
</dbReference>
<evidence type="ECO:0000259" key="5">
    <source>
        <dbReference type="Pfam" id="PF04355"/>
    </source>
</evidence>
<dbReference type="GO" id="GO:0051205">
    <property type="term" value="P:protein insertion into membrane"/>
    <property type="evidence" value="ECO:0007669"/>
    <property type="project" value="TreeGrafter"/>
</dbReference>
<dbReference type="HAMAP" id="MF_00925">
    <property type="entry name" value="OM_assembly_BamE"/>
    <property type="match status" value="1"/>
</dbReference>
<dbReference type="PANTHER" id="PTHR37482">
    <property type="entry name" value="OUTER MEMBRANE PROTEIN ASSEMBLY FACTOR BAME"/>
    <property type="match status" value="1"/>
</dbReference>